<evidence type="ECO:0000256" key="1">
    <source>
        <dbReference type="ARBA" id="ARBA00023002"/>
    </source>
</evidence>
<dbReference type="PRINTS" id="PR00080">
    <property type="entry name" value="SDRFAMILY"/>
</dbReference>
<dbReference type="GO" id="GO:0016491">
    <property type="term" value="F:oxidoreductase activity"/>
    <property type="evidence" value="ECO:0007669"/>
    <property type="project" value="UniProtKB-KW"/>
</dbReference>
<dbReference type="AlphaFoldDB" id="A0A2U2RJ84"/>
<dbReference type="OrthoDB" id="4577644at2"/>
<sequence length="299" mass="32334">MTTFTRESVPDQTGRTIIVTGANSGIGRQAAQVLADRGARVILAVRSIEKGQAAAATMRGDVEVRRLDLSDLASVRSFAQEAPEVIDVLINNAGVMVPPYSRTTDGFELQMGTNHFGHFALTNLLLDRITDRIVTVSSMGHRFGRIDFEDLDWKRRSYRPMRAYGQSKLANLLFTAELQRRLTASGSSVIAVAAHPGAAATNLLRIPEEHKLRARVAQTATRLISQSEEDGALPSLFAAVGEIPGNSYAGPGGLLEQQGTPVLVGRSARARDPEVAKRLWTVSEERTGVTFPALTASTR</sequence>
<evidence type="ECO:0000256" key="2">
    <source>
        <dbReference type="RuleBase" id="RU000363"/>
    </source>
</evidence>
<dbReference type="SUPFAM" id="SSF51735">
    <property type="entry name" value="NAD(P)-binding Rossmann-fold domains"/>
    <property type="match status" value="1"/>
</dbReference>
<keyword evidence="1" id="KW-0560">Oxidoreductase</keyword>
<dbReference type="InterPro" id="IPR002347">
    <property type="entry name" value="SDR_fam"/>
</dbReference>
<organism evidence="3 4">
    <name type="scientific">Brachybacterium endophyticum</name>
    <dbReference type="NCBI Taxonomy" id="2182385"/>
    <lineage>
        <taxon>Bacteria</taxon>
        <taxon>Bacillati</taxon>
        <taxon>Actinomycetota</taxon>
        <taxon>Actinomycetes</taxon>
        <taxon>Micrococcales</taxon>
        <taxon>Dermabacteraceae</taxon>
        <taxon>Brachybacterium</taxon>
    </lineage>
</organism>
<comment type="caution">
    <text evidence="3">The sequence shown here is derived from an EMBL/GenBank/DDBJ whole genome shotgun (WGS) entry which is preliminary data.</text>
</comment>
<protein>
    <submittedName>
        <fullName evidence="3">Oxidoreductase</fullName>
    </submittedName>
</protein>
<dbReference type="Gene3D" id="3.40.50.720">
    <property type="entry name" value="NAD(P)-binding Rossmann-like Domain"/>
    <property type="match status" value="1"/>
</dbReference>
<dbReference type="EMBL" id="QFKX01000003">
    <property type="protein sequence ID" value="PWH05939.1"/>
    <property type="molecule type" value="Genomic_DNA"/>
</dbReference>
<dbReference type="Pfam" id="PF00106">
    <property type="entry name" value="adh_short"/>
    <property type="match status" value="1"/>
</dbReference>
<gene>
    <name evidence="3" type="ORF">DEO23_08870</name>
</gene>
<dbReference type="RefSeq" id="WP_109275686.1">
    <property type="nucleotide sequence ID" value="NZ_QFKX01000003.1"/>
</dbReference>
<comment type="similarity">
    <text evidence="2">Belongs to the short-chain dehydrogenases/reductases (SDR) family.</text>
</comment>
<dbReference type="PANTHER" id="PTHR43157">
    <property type="entry name" value="PHOSPHATIDYLINOSITOL-GLYCAN BIOSYNTHESIS CLASS F PROTEIN-RELATED"/>
    <property type="match status" value="1"/>
</dbReference>
<dbReference type="PRINTS" id="PR00081">
    <property type="entry name" value="GDHRDH"/>
</dbReference>
<keyword evidence="4" id="KW-1185">Reference proteome</keyword>
<evidence type="ECO:0000313" key="3">
    <source>
        <dbReference type="EMBL" id="PWH05939.1"/>
    </source>
</evidence>
<dbReference type="InterPro" id="IPR036291">
    <property type="entry name" value="NAD(P)-bd_dom_sf"/>
</dbReference>
<dbReference type="NCBIfam" id="NF004846">
    <property type="entry name" value="PRK06197.1"/>
    <property type="match status" value="1"/>
</dbReference>
<dbReference type="PANTHER" id="PTHR43157:SF31">
    <property type="entry name" value="PHOSPHATIDYLINOSITOL-GLYCAN BIOSYNTHESIS CLASS F PROTEIN"/>
    <property type="match status" value="1"/>
</dbReference>
<dbReference type="CDD" id="cd05327">
    <property type="entry name" value="retinol-DH_like_SDR_c_like"/>
    <property type="match status" value="1"/>
</dbReference>
<evidence type="ECO:0000313" key="4">
    <source>
        <dbReference type="Proteomes" id="UP000245590"/>
    </source>
</evidence>
<reference evidence="3 4" key="1">
    <citation type="submission" date="2018-05" db="EMBL/GenBank/DDBJ databases">
        <title>Brachybacterium sp. M1HQ-2T, whole genome shotgun sequence.</title>
        <authorList>
            <person name="Tuo L."/>
        </authorList>
    </citation>
    <scope>NUCLEOTIDE SEQUENCE [LARGE SCALE GENOMIC DNA]</scope>
    <source>
        <strain evidence="3 4">M1HQ-2</strain>
    </source>
</reference>
<proteinExistence type="inferred from homology"/>
<accession>A0A2U2RJ84</accession>
<dbReference type="Proteomes" id="UP000245590">
    <property type="component" value="Unassembled WGS sequence"/>
</dbReference>
<name>A0A2U2RJ84_9MICO</name>